<evidence type="ECO:0000256" key="2">
    <source>
        <dbReference type="ARBA" id="ARBA00022428"/>
    </source>
</evidence>
<keyword evidence="2 4" id="KW-0474">Menaquinone biosynthesis</keyword>
<dbReference type="HAMAP" id="MF_00995">
    <property type="entry name" value="MqnA"/>
    <property type="match status" value="1"/>
</dbReference>
<evidence type="ECO:0000313" key="6">
    <source>
        <dbReference type="Proteomes" id="UP000182836"/>
    </source>
</evidence>
<name>A0A1G8H2G6_ANEMI</name>
<keyword evidence="3 4" id="KW-0456">Lyase</keyword>
<dbReference type="UniPathway" id="UPA00079"/>
<dbReference type="InterPro" id="IPR030868">
    <property type="entry name" value="MqnA"/>
</dbReference>
<dbReference type="Gene3D" id="3.40.190.10">
    <property type="entry name" value="Periplasmic binding protein-like II"/>
    <property type="match status" value="2"/>
</dbReference>
<dbReference type="PANTHER" id="PTHR37690:SF1">
    <property type="entry name" value="CHORISMATE DEHYDRATASE"/>
    <property type="match status" value="1"/>
</dbReference>
<evidence type="ECO:0000256" key="1">
    <source>
        <dbReference type="ARBA" id="ARBA00004863"/>
    </source>
</evidence>
<protein>
    <recommendedName>
        <fullName evidence="4">Chorismate dehydratase</fullName>
        <ecNumber evidence="4">4.2.1.151</ecNumber>
    </recommendedName>
    <alternativeName>
        <fullName evidence="4">Menaquinone biosynthetic enzyme MqnA</fullName>
    </alternativeName>
</protein>
<proteinExistence type="inferred from homology"/>
<accession>A0A1G8H2G6</accession>
<gene>
    <name evidence="4" type="primary">mqnA</name>
    <name evidence="5" type="ORF">SAMN04487909_101222</name>
</gene>
<evidence type="ECO:0000256" key="3">
    <source>
        <dbReference type="ARBA" id="ARBA00023239"/>
    </source>
</evidence>
<dbReference type="EMBL" id="FNED01000001">
    <property type="protein sequence ID" value="SDI00833.1"/>
    <property type="molecule type" value="Genomic_DNA"/>
</dbReference>
<dbReference type="Pfam" id="PF02621">
    <property type="entry name" value="VitK2_biosynth"/>
    <property type="match status" value="1"/>
</dbReference>
<dbReference type="CDD" id="cd13634">
    <property type="entry name" value="PBP2_Sco4506"/>
    <property type="match status" value="1"/>
</dbReference>
<reference evidence="5 6" key="1">
    <citation type="submission" date="2016-10" db="EMBL/GenBank/DDBJ databases">
        <authorList>
            <person name="de Groot N.N."/>
        </authorList>
    </citation>
    <scope>NUCLEOTIDE SEQUENCE [LARGE SCALE GENOMIC DNA]</scope>
    <source>
        <strain evidence="5 6">DSM 2895</strain>
    </source>
</reference>
<comment type="catalytic activity">
    <reaction evidence="4">
        <text>chorismate = 3-[(1-carboxyvinyl)-oxy]benzoate + H2O</text>
        <dbReference type="Rhea" id="RHEA:40051"/>
        <dbReference type="ChEBI" id="CHEBI:15377"/>
        <dbReference type="ChEBI" id="CHEBI:29748"/>
        <dbReference type="ChEBI" id="CHEBI:76981"/>
        <dbReference type="EC" id="4.2.1.151"/>
    </reaction>
</comment>
<dbReference type="GO" id="GO:0016836">
    <property type="term" value="F:hydro-lyase activity"/>
    <property type="evidence" value="ECO:0007669"/>
    <property type="project" value="UniProtKB-UniRule"/>
</dbReference>
<dbReference type="Proteomes" id="UP000182836">
    <property type="component" value="Unassembled WGS sequence"/>
</dbReference>
<evidence type="ECO:0000256" key="4">
    <source>
        <dbReference type="HAMAP-Rule" id="MF_00995"/>
    </source>
</evidence>
<sequence>MCRMNYFAVGESEIMSAIKIGKISFSNIMPIYHFFRTDQFDEHQVELIPQVPSQLNRSMAAGTIDMGPISSFEYGRNYKEYEILPDLSISSKGKVRSIFLFSRKPIEELKEAKVALTDKSATSNNLLKVILEKFYQSSPSYEVMPANLEKMMAVADAALLIGDDALLASWNNPGYYMYDLGELWYKHTGLWSVFAVWAVRREITRDKSELLRSVHNEFLHSKKKGLTDLDTVVAQAKKEFGATAEFWKVYYTGLSYEFTSEHKKGLEYYYACAAELGLLEEAAKVEIWSPDSRQSAV</sequence>
<dbReference type="InterPro" id="IPR003773">
    <property type="entry name" value="Menaquinone_biosynth"/>
</dbReference>
<dbReference type="PANTHER" id="PTHR37690">
    <property type="entry name" value="CHORISMATE DEHYDRATASE"/>
    <property type="match status" value="1"/>
</dbReference>
<comment type="function">
    <text evidence="4">Catalyzes the dehydration of chorismate into 3-[(1-carboxyvinyl)oxy]benzoate, a step in the biosynthesis of menaquinone (MK, vitamin K2).</text>
</comment>
<comment type="pathway">
    <text evidence="1 4">Quinol/quinone metabolism; menaquinone biosynthesis.</text>
</comment>
<organism evidence="5 6">
    <name type="scientific">Aneurinibacillus migulanus</name>
    <name type="common">Bacillus migulanus</name>
    <dbReference type="NCBI Taxonomy" id="47500"/>
    <lineage>
        <taxon>Bacteria</taxon>
        <taxon>Bacillati</taxon>
        <taxon>Bacillota</taxon>
        <taxon>Bacilli</taxon>
        <taxon>Bacillales</taxon>
        <taxon>Paenibacillaceae</taxon>
        <taxon>Aneurinibacillus group</taxon>
        <taxon>Aneurinibacillus</taxon>
    </lineage>
</organism>
<evidence type="ECO:0000313" key="5">
    <source>
        <dbReference type="EMBL" id="SDI00833.1"/>
    </source>
</evidence>
<dbReference type="GO" id="GO:0009234">
    <property type="term" value="P:menaquinone biosynthetic process"/>
    <property type="evidence" value="ECO:0007669"/>
    <property type="project" value="UniProtKB-UniRule"/>
</dbReference>
<dbReference type="EC" id="4.2.1.151" evidence="4"/>
<dbReference type="SUPFAM" id="SSF53850">
    <property type="entry name" value="Periplasmic binding protein-like II"/>
    <property type="match status" value="1"/>
</dbReference>
<comment type="similarity">
    <text evidence="4">Belongs to the MqnA/MqnD family. MqnA subfamily.</text>
</comment>
<dbReference type="AlphaFoldDB" id="A0A1G8H2G6"/>